<protein>
    <submittedName>
        <fullName evidence="2">Uncharacterized protein</fullName>
    </submittedName>
</protein>
<comment type="caution">
    <text evidence="2">The sequence shown here is derived from an EMBL/GenBank/DDBJ whole genome shotgun (WGS) entry which is preliminary data.</text>
</comment>
<dbReference type="Proteomes" id="UP000265520">
    <property type="component" value="Unassembled WGS sequence"/>
</dbReference>
<dbReference type="EMBL" id="LXQA011149484">
    <property type="protein sequence ID" value="MCI86788.1"/>
    <property type="molecule type" value="Genomic_DNA"/>
</dbReference>
<accession>A0A392VEH9</accession>
<evidence type="ECO:0000256" key="1">
    <source>
        <dbReference type="SAM" id="Coils"/>
    </source>
</evidence>
<organism evidence="2 3">
    <name type="scientific">Trifolium medium</name>
    <dbReference type="NCBI Taxonomy" id="97028"/>
    <lineage>
        <taxon>Eukaryota</taxon>
        <taxon>Viridiplantae</taxon>
        <taxon>Streptophyta</taxon>
        <taxon>Embryophyta</taxon>
        <taxon>Tracheophyta</taxon>
        <taxon>Spermatophyta</taxon>
        <taxon>Magnoliopsida</taxon>
        <taxon>eudicotyledons</taxon>
        <taxon>Gunneridae</taxon>
        <taxon>Pentapetalae</taxon>
        <taxon>rosids</taxon>
        <taxon>fabids</taxon>
        <taxon>Fabales</taxon>
        <taxon>Fabaceae</taxon>
        <taxon>Papilionoideae</taxon>
        <taxon>50 kb inversion clade</taxon>
        <taxon>NPAAA clade</taxon>
        <taxon>Hologalegina</taxon>
        <taxon>IRL clade</taxon>
        <taxon>Trifolieae</taxon>
        <taxon>Trifolium</taxon>
    </lineage>
</organism>
<keyword evidence="1" id="KW-0175">Coiled coil</keyword>
<dbReference type="AlphaFoldDB" id="A0A392VEH9"/>
<feature type="non-terminal residue" evidence="2">
    <location>
        <position position="46"/>
    </location>
</feature>
<proteinExistence type="predicted"/>
<feature type="coiled-coil region" evidence="1">
    <location>
        <begin position="18"/>
        <end position="45"/>
    </location>
</feature>
<evidence type="ECO:0000313" key="3">
    <source>
        <dbReference type="Proteomes" id="UP000265520"/>
    </source>
</evidence>
<keyword evidence="3" id="KW-1185">Reference proteome</keyword>
<name>A0A392VEH9_9FABA</name>
<sequence>MAGDPSNNDGSGGGAMTLQTAVAEIQRLQAKVMTIEQERAKTAVEQ</sequence>
<reference evidence="2 3" key="1">
    <citation type="journal article" date="2018" name="Front. Plant Sci.">
        <title>Red Clover (Trifolium pratense) and Zigzag Clover (T. medium) - A Picture of Genomic Similarities and Differences.</title>
        <authorList>
            <person name="Dluhosova J."/>
            <person name="Istvanek J."/>
            <person name="Nedelnik J."/>
            <person name="Repkova J."/>
        </authorList>
    </citation>
    <scope>NUCLEOTIDE SEQUENCE [LARGE SCALE GENOMIC DNA]</scope>
    <source>
        <strain evidence="3">cv. 10/8</strain>
        <tissue evidence="2">Leaf</tissue>
    </source>
</reference>
<evidence type="ECO:0000313" key="2">
    <source>
        <dbReference type="EMBL" id="MCI86788.1"/>
    </source>
</evidence>